<reference evidence="2 3" key="1">
    <citation type="submission" date="2015-03" db="EMBL/GenBank/DDBJ databases">
        <title>Genome assembly of Sandaracinus amylolyticus DSM 53668.</title>
        <authorList>
            <person name="Sharma G."/>
            <person name="Subramanian S."/>
        </authorList>
    </citation>
    <scope>NUCLEOTIDE SEQUENCE [LARGE SCALE GENOMIC DNA]</scope>
    <source>
        <strain evidence="2 3">DSM 53668</strain>
    </source>
</reference>
<feature type="transmembrane region" description="Helical" evidence="1">
    <location>
        <begin position="21"/>
        <end position="44"/>
    </location>
</feature>
<feature type="transmembrane region" description="Helical" evidence="1">
    <location>
        <begin position="220"/>
        <end position="245"/>
    </location>
</feature>
<keyword evidence="1" id="KW-1133">Transmembrane helix</keyword>
<organism evidence="2 3">
    <name type="scientific">Sandaracinus amylolyticus</name>
    <dbReference type="NCBI Taxonomy" id="927083"/>
    <lineage>
        <taxon>Bacteria</taxon>
        <taxon>Pseudomonadati</taxon>
        <taxon>Myxococcota</taxon>
        <taxon>Polyangia</taxon>
        <taxon>Polyangiales</taxon>
        <taxon>Sandaracinaceae</taxon>
        <taxon>Sandaracinus</taxon>
    </lineage>
</organism>
<evidence type="ECO:0000313" key="3">
    <source>
        <dbReference type="Proteomes" id="UP000034883"/>
    </source>
</evidence>
<protein>
    <submittedName>
        <fullName evidence="2">Uncharacterized protein</fullName>
    </submittedName>
</protein>
<feature type="transmembrane region" description="Helical" evidence="1">
    <location>
        <begin position="178"/>
        <end position="200"/>
    </location>
</feature>
<keyword evidence="1" id="KW-0812">Transmembrane</keyword>
<keyword evidence="3" id="KW-1185">Reference proteome</keyword>
<evidence type="ECO:0000313" key="2">
    <source>
        <dbReference type="EMBL" id="AKF10355.1"/>
    </source>
</evidence>
<dbReference type="STRING" id="927083.DB32_007504"/>
<feature type="transmembrane region" description="Helical" evidence="1">
    <location>
        <begin position="140"/>
        <end position="158"/>
    </location>
</feature>
<feature type="transmembrane region" description="Helical" evidence="1">
    <location>
        <begin position="64"/>
        <end position="93"/>
    </location>
</feature>
<name>A0A0F6W8V0_9BACT</name>
<gene>
    <name evidence="2" type="ORF">DB32_007504</name>
</gene>
<evidence type="ECO:0000256" key="1">
    <source>
        <dbReference type="SAM" id="Phobius"/>
    </source>
</evidence>
<dbReference type="KEGG" id="samy:DB32_007504"/>
<keyword evidence="1" id="KW-0472">Membrane</keyword>
<accession>A0A0F6W8V0</accession>
<dbReference type="AlphaFoldDB" id="A0A0F6W8V0"/>
<sequence length="265" mass="28011">MELGDAIASTFRAVGQNLVPFLVISAIVVLPTVIVQTILEVLIYNVTQQSLASTRPEEALSMLGLLSLGYIGVLGLIMLMYAFGQGAIMYLTVESLVGRKASVGDAVRAVLGRIVPLVIASFLVAFVTGIGAMFCFAPGIIAWIWLSAALPACLVERLGPIQSMQRSIELTEGHRMTIFLIFLVLFGGFFGVTLCVAMPARLAGGMTPGAIPNPLDPLQLAAKLVMFVVQLGSTMVLSAAIAVVYAKLRGLRDGVDAQALARVFA</sequence>
<dbReference type="Proteomes" id="UP000034883">
    <property type="component" value="Chromosome"/>
</dbReference>
<feature type="transmembrane region" description="Helical" evidence="1">
    <location>
        <begin position="114"/>
        <end position="134"/>
    </location>
</feature>
<proteinExistence type="predicted"/>
<dbReference type="EMBL" id="CP011125">
    <property type="protein sequence ID" value="AKF10355.1"/>
    <property type="molecule type" value="Genomic_DNA"/>
</dbReference>